<proteinExistence type="predicted"/>
<protein>
    <submittedName>
        <fullName evidence="3">Uncharacterized protein</fullName>
    </submittedName>
</protein>
<evidence type="ECO:0000313" key="4">
    <source>
        <dbReference type="Proteomes" id="UP001523263"/>
    </source>
</evidence>
<feature type="transmembrane region" description="Helical" evidence="2">
    <location>
        <begin position="25"/>
        <end position="45"/>
    </location>
</feature>
<keyword evidence="2" id="KW-0472">Membrane</keyword>
<evidence type="ECO:0000256" key="2">
    <source>
        <dbReference type="SAM" id="Phobius"/>
    </source>
</evidence>
<dbReference type="Proteomes" id="UP001523263">
    <property type="component" value="Unassembled WGS sequence"/>
</dbReference>
<feature type="region of interest" description="Disordered" evidence="1">
    <location>
        <begin position="143"/>
        <end position="180"/>
    </location>
</feature>
<feature type="compositionally biased region" description="Polar residues" evidence="1">
    <location>
        <begin position="1"/>
        <end position="11"/>
    </location>
</feature>
<sequence length="180" mass="19386">MSDESPVSLSKTAEPEPAPPTKRRLAVAVAACLAAAVLVAIALVWEPWVDKSPFTARSFSAGGKALFTDNGYGTCVPDDAGKKARLLGEDRQLLAKGRFSPHGEILTSGPAAGSCLYHVEFKNVPGGQDAYYVERDTKFYTEDGKVSDPALSEEDLRSTPDEAKEQYSTMKAPRDYSLPE</sequence>
<reference evidence="3 4" key="1">
    <citation type="submission" date="2022-06" db="EMBL/GenBank/DDBJ databases">
        <title>Whole genome sequence of Streptomyces griseoincarnatus RB7AG.</title>
        <authorList>
            <person name="Ray L."/>
            <person name="Behera S."/>
            <person name="Panda A.N."/>
        </authorList>
    </citation>
    <scope>NUCLEOTIDE SEQUENCE [LARGE SCALE GENOMIC DNA]</scope>
    <source>
        <strain evidence="3 4">RB7AG</strain>
    </source>
</reference>
<organism evidence="3 4">
    <name type="scientific">Streptomyces griseoincarnatus</name>
    <dbReference type="NCBI Taxonomy" id="29305"/>
    <lineage>
        <taxon>Bacteria</taxon>
        <taxon>Bacillati</taxon>
        <taxon>Actinomycetota</taxon>
        <taxon>Actinomycetes</taxon>
        <taxon>Kitasatosporales</taxon>
        <taxon>Streptomycetaceae</taxon>
        <taxon>Streptomyces</taxon>
        <taxon>Streptomyces griseoincarnatus group</taxon>
    </lineage>
</organism>
<evidence type="ECO:0000313" key="3">
    <source>
        <dbReference type="EMBL" id="MCM2518161.1"/>
    </source>
</evidence>
<keyword evidence="4" id="KW-1185">Reference proteome</keyword>
<accession>A0ABT0W3J9</accession>
<comment type="caution">
    <text evidence="3">The sequence shown here is derived from an EMBL/GenBank/DDBJ whole genome shotgun (WGS) entry which is preliminary data.</text>
</comment>
<gene>
    <name evidence="3" type="ORF">NC658_33870</name>
</gene>
<evidence type="ECO:0000256" key="1">
    <source>
        <dbReference type="SAM" id="MobiDB-lite"/>
    </source>
</evidence>
<keyword evidence="2" id="KW-0812">Transmembrane</keyword>
<feature type="region of interest" description="Disordered" evidence="1">
    <location>
        <begin position="1"/>
        <end position="20"/>
    </location>
</feature>
<name>A0ABT0W3J9_STRGI</name>
<dbReference type="RefSeq" id="WP_251100384.1">
    <property type="nucleotide sequence ID" value="NZ_JAMQBH010000038.1"/>
</dbReference>
<keyword evidence="2" id="KW-1133">Transmembrane helix</keyword>
<feature type="compositionally biased region" description="Basic and acidic residues" evidence="1">
    <location>
        <begin position="154"/>
        <end position="165"/>
    </location>
</feature>
<dbReference type="EMBL" id="JAMQBH010000038">
    <property type="protein sequence ID" value="MCM2518161.1"/>
    <property type="molecule type" value="Genomic_DNA"/>
</dbReference>